<dbReference type="PANTHER" id="PTHR46663:SF2">
    <property type="entry name" value="GGDEF DOMAIN-CONTAINING PROTEIN"/>
    <property type="match status" value="1"/>
</dbReference>
<evidence type="ECO:0000256" key="1">
    <source>
        <dbReference type="ARBA" id="ARBA00001946"/>
    </source>
</evidence>
<feature type="domain" description="GGDEF" evidence="4">
    <location>
        <begin position="479"/>
        <end position="613"/>
    </location>
</feature>
<keyword evidence="3" id="KW-0472">Membrane</keyword>
<sequence>MTTRVPSSQSSQRFCLQLLALLCLLLAGLLPGAQANSQVLQLDASETRISLLPWISYLRDPQGELELQQIIAADDSFRHAGQRSDINFAYTSDHAWLRLNLQSTATQTSRWVLEMQYPSLDRVWLYDPQQGDRPLAVAGDVIPRLQRSMDHLSPAFTLELQPGEQRTLYLRVSSAGSMTLDSVLWSEAEFRYQSNNSYLMLLAYFGMALALGCYNLLLFLVLRQASFGYYVLFVVTLAGAVMAVNGTGPQFIWPNAGEAGNRILPLSFTLAATFALLFARAFLNTRELAPGWDCLLRWAAALGAFASLLTLLLSVRAALQLMSISGLLITLLIMACGIHCMWRGLPAARIFVLAWCILLGGALVLALRNFALIPSNFLSVYAIQIGSALELLLLSLGLAARFNEIERQKEQAQLALLESMQVHEMQLEQGIAERTEALQQANARLEQLALEDPLTGLANRTALGNHLQQAMLRTSRRGDLLALLMMDLDGFKPVNDRLGHDCGDQVLVEVAVRLREVARKNDLVARMGGDEFVIVCENIADINAARDLAERILQALQQPMKLGCSDQIRIAASIGISLSDGLQPTASTLLNQADQAMYRSKRDSREPISLFSETPSA</sequence>
<dbReference type="InterPro" id="IPR052163">
    <property type="entry name" value="DGC-Regulatory_Protein"/>
</dbReference>
<dbReference type="Pfam" id="PF07696">
    <property type="entry name" value="7TMR-DISMED2"/>
    <property type="match status" value="1"/>
</dbReference>
<dbReference type="Gene3D" id="2.60.40.2380">
    <property type="match status" value="1"/>
</dbReference>
<dbReference type="InterPro" id="IPR011622">
    <property type="entry name" value="7TMR_DISM_rcpt_extracell_dom2"/>
</dbReference>
<keyword evidence="6" id="KW-1185">Reference proteome</keyword>
<comment type="subcellular location">
    <subcellularLocation>
        <location evidence="2">Cell inner membrane</location>
    </subcellularLocation>
</comment>
<dbReference type="SMART" id="SM00267">
    <property type="entry name" value="GGDEF"/>
    <property type="match status" value="1"/>
</dbReference>
<keyword evidence="3" id="KW-0812">Transmembrane</keyword>
<feature type="transmembrane region" description="Helical" evidence="3">
    <location>
        <begin position="264"/>
        <end position="283"/>
    </location>
</feature>
<feature type="transmembrane region" description="Helical" evidence="3">
    <location>
        <begin position="377"/>
        <end position="399"/>
    </location>
</feature>
<feature type="transmembrane region" description="Helical" evidence="3">
    <location>
        <begin position="350"/>
        <end position="371"/>
    </location>
</feature>
<dbReference type="STRING" id="1720063.SAMN05216217_102200"/>
<name>A0A1I4PA81_9GAMM</name>
<evidence type="ECO:0000256" key="3">
    <source>
        <dbReference type="SAM" id="Phobius"/>
    </source>
</evidence>
<dbReference type="Proteomes" id="UP000243629">
    <property type="component" value="Unassembled WGS sequence"/>
</dbReference>
<dbReference type="FunFam" id="3.30.70.270:FF:000001">
    <property type="entry name" value="Diguanylate cyclase domain protein"/>
    <property type="match status" value="1"/>
</dbReference>
<evidence type="ECO:0000313" key="5">
    <source>
        <dbReference type="EMBL" id="SFM24545.1"/>
    </source>
</evidence>
<dbReference type="PROSITE" id="PS50887">
    <property type="entry name" value="GGDEF"/>
    <property type="match status" value="1"/>
</dbReference>
<dbReference type="AlphaFoldDB" id="A0A1I4PA81"/>
<feature type="transmembrane region" description="Helical" evidence="3">
    <location>
        <begin position="295"/>
        <end position="313"/>
    </location>
</feature>
<reference evidence="6" key="1">
    <citation type="submission" date="2016-10" db="EMBL/GenBank/DDBJ databases">
        <authorList>
            <person name="Varghese N."/>
            <person name="Submissions S."/>
        </authorList>
    </citation>
    <scope>NUCLEOTIDE SEQUENCE [LARGE SCALE GENOMIC DNA]</scope>
    <source>
        <strain evidence="6">DSM 24213</strain>
    </source>
</reference>
<keyword evidence="3" id="KW-1133">Transmembrane helix</keyword>
<gene>
    <name evidence="5" type="ORF">SAMN05216217_102200</name>
</gene>
<evidence type="ECO:0000256" key="2">
    <source>
        <dbReference type="ARBA" id="ARBA00004533"/>
    </source>
</evidence>
<feature type="transmembrane region" description="Helical" evidence="3">
    <location>
        <begin position="227"/>
        <end position="244"/>
    </location>
</feature>
<dbReference type="InterPro" id="IPR000160">
    <property type="entry name" value="GGDEF_dom"/>
</dbReference>
<evidence type="ECO:0000313" key="6">
    <source>
        <dbReference type="Proteomes" id="UP000243629"/>
    </source>
</evidence>
<dbReference type="Pfam" id="PF00990">
    <property type="entry name" value="GGDEF"/>
    <property type="match status" value="1"/>
</dbReference>
<dbReference type="GO" id="GO:0005886">
    <property type="term" value="C:plasma membrane"/>
    <property type="evidence" value="ECO:0007669"/>
    <property type="project" value="UniProtKB-SubCell"/>
</dbReference>
<dbReference type="InterPro" id="IPR043128">
    <property type="entry name" value="Rev_trsase/Diguanyl_cyclase"/>
</dbReference>
<dbReference type="PANTHER" id="PTHR46663">
    <property type="entry name" value="DIGUANYLATE CYCLASE DGCT-RELATED"/>
    <property type="match status" value="1"/>
</dbReference>
<feature type="transmembrane region" description="Helical" evidence="3">
    <location>
        <begin position="198"/>
        <end position="220"/>
    </location>
</feature>
<dbReference type="Pfam" id="PF07695">
    <property type="entry name" value="7TMR-DISM_7TM"/>
    <property type="match status" value="1"/>
</dbReference>
<dbReference type="CDD" id="cd01949">
    <property type="entry name" value="GGDEF"/>
    <property type="match status" value="1"/>
</dbReference>
<dbReference type="InterPro" id="IPR029787">
    <property type="entry name" value="Nucleotide_cyclase"/>
</dbReference>
<dbReference type="SUPFAM" id="SSF55073">
    <property type="entry name" value="Nucleotide cyclase"/>
    <property type="match status" value="1"/>
</dbReference>
<dbReference type="Gene3D" id="3.30.70.270">
    <property type="match status" value="1"/>
</dbReference>
<proteinExistence type="predicted"/>
<comment type="cofactor">
    <cofactor evidence="1">
        <name>Mg(2+)</name>
        <dbReference type="ChEBI" id="CHEBI:18420"/>
    </cofactor>
</comment>
<dbReference type="InterPro" id="IPR011623">
    <property type="entry name" value="7TMR_DISM_rcpt_extracell_dom1"/>
</dbReference>
<protein>
    <submittedName>
        <fullName evidence="5">Diguanylate cyclase (GGDEF) domain-containing protein</fullName>
    </submittedName>
</protein>
<organism evidence="5 6">
    <name type="scientific">Halopseudomonas yangmingensis</name>
    <dbReference type="NCBI Taxonomy" id="1720063"/>
    <lineage>
        <taxon>Bacteria</taxon>
        <taxon>Pseudomonadati</taxon>
        <taxon>Pseudomonadota</taxon>
        <taxon>Gammaproteobacteria</taxon>
        <taxon>Pseudomonadales</taxon>
        <taxon>Pseudomonadaceae</taxon>
        <taxon>Halopseudomonas</taxon>
    </lineage>
</organism>
<feature type="transmembrane region" description="Helical" evidence="3">
    <location>
        <begin position="319"/>
        <end position="338"/>
    </location>
</feature>
<dbReference type="EMBL" id="FOUI01000002">
    <property type="protein sequence ID" value="SFM24545.1"/>
    <property type="molecule type" value="Genomic_DNA"/>
</dbReference>
<dbReference type="NCBIfam" id="TIGR00254">
    <property type="entry name" value="GGDEF"/>
    <property type="match status" value="1"/>
</dbReference>
<accession>A0A1I4PA81</accession>
<evidence type="ECO:0000259" key="4">
    <source>
        <dbReference type="PROSITE" id="PS50887"/>
    </source>
</evidence>
<dbReference type="GO" id="GO:0003824">
    <property type="term" value="F:catalytic activity"/>
    <property type="evidence" value="ECO:0007669"/>
    <property type="project" value="UniProtKB-ARBA"/>
</dbReference>